<accession>A0ABM8T628</accession>
<sequence>MTIVVCAYFNPFGSVGREKAFHQFRRALDSSDVRHLCVEQALPGVGRVSRRGDICVPSGELLWQKECLLQIGIDEALARGEGQIVVTDADLLFTTPDAWERISATFEEFDWFQPFETVSLGYAEGTICKKSALSYPDPVRYGAGHSGCAWAGTDLFFRTVRLYPFALLGGGDVVMSMST</sequence>
<proteinExistence type="predicted"/>
<organism evidence="1 2">
    <name type="scientific">Paraburkholderia aspalathi</name>
    <dbReference type="NCBI Taxonomy" id="1324617"/>
    <lineage>
        <taxon>Bacteria</taxon>
        <taxon>Pseudomonadati</taxon>
        <taxon>Pseudomonadota</taxon>
        <taxon>Betaproteobacteria</taxon>
        <taxon>Burkholderiales</taxon>
        <taxon>Burkholderiaceae</taxon>
        <taxon>Paraburkholderia</taxon>
    </lineage>
</organism>
<reference evidence="1 2" key="1">
    <citation type="submission" date="2021-02" db="EMBL/GenBank/DDBJ databases">
        <authorList>
            <person name="Vanwijnsberghe S."/>
        </authorList>
    </citation>
    <scope>NUCLEOTIDE SEQUENCE [LARGE SCALE GENOMIC DNA]</scope>
    <source>
        <strain evidence="1 2">R-69658</strain>
    </source>
</reference>
<evidence type="ECO:0008006" key="3">
    <source>
        <dbReference type="Google" id="ProtNLM"/>
    </source>
</evidence>
<keyword evidence="2" id="KW-1185">Reference proteome</keyword>
<protein>
    <recommendedName>
        <fullName evidence="3">Glycosyl transferase family 2</fullName>
    </recommendedName>
</protein>
<dbReference type="RefSeq" id="WP_200622553.1">
    <property type="nucleotide sequence ID" value="NZ_CAJNAU010000159.1"/>
</dbReference>
<comment type="caution">
    <text evidence="1">The sequence shown here is derived from an EMBL/GenBank/DDBJ whole genome shotgun (WGS) entry which is preliminary data.</text>
</comment>
<gene>
    <name evidence="1" type="ORF">R69658_07588</name>
</gene>
<evidence type="ECO:0000313" key="2">
    <source>
        <dbReference type="Proteomes" id="UP000674425"/>
    </source>
</evidence>
<evidence type="ECO:0000313" key="1">
    <source>
        <dbReference type="EMBL" id="CAE6860385.1"/>
    </source>
</evidence>
<dbReference type="EMBL" id="CAJNAU010000159">
    <property type="protein sequence ID" value="CAE6860385.1"/>
    <property type="molecule type" value="Genomic_DNA"/>
</dbReference>
<dbReference type="Proteomes" id="UP000674425">
    <property type="component" value="Unassembled WGS sequence"/>
</dbReference>
<name>A0ABM8T628_9BURK</name>